<evidence type="ECO:0000313" key="1">
    <source>
        <dbReference type="EMBL" id="GCC43714.1"/>
    </source>
</evidence>
<reference evidence="1 2" key="1">
    <citation type="journal article" date="2018" name="Nat. Ecol. Evol.">
        <title>Shark genomes provide insights into elasmobranch evolution and the origin of vertebrates.</title>
        <authorList>
            <person name="Hara Y"/>
            <person name="Yamaguchi K"/>
            <person name="Onimaru K"/>
            <person name="Kadota M"/>
            <person name="Koyanagi M"/>
            <person name="Keeley SD"/>
            <person name="Tatsumi K"/>
            <person name="Tanaka K"/>
            <person name="Motone F"/>
            <person name="Kageyama Y"/>
            <person name="Nozu R"/>
            <person name="Adachi N"/>
            <person name="Nishimura O"/>
            <person name="Nakagawa R"/>
            <person name="Tanegashima C"/>
            <person name="Kiyatake I"/>
            <person name="Matsumoto R"/>
            <person name="Murakumo K"/>
            <person name="Nishida K"/>
            <person name="Terakita A"/>
            <person name="Kuratani S"/>
            <person name="Sato K"/>
            <person name="Hyodo S Kuraku.S."/>
        </authorList>
    </citation>
    <scope>NUCLEOTIDE SEQUENCE [LARGE SCALE GENOMIC DNA]</scope>
</reference>
<dbReference type="AlphaFoldDB" id="A0A401TM54"/>
<dbReference type="OrthoDB" id="9946215at2759"/>
<comment type="caution">
    <text evidence="1">The sequence shown here is derived from an EMBL/GenBank/DDBJ whole genome shotgun (WGS) entry which is preliminary data.</text>
</comment>
<feature type="non-terminal residue" evidence="1">
    <location>
        <position position="1"/>
    </location>
</feature>
<proteinExistence type="predicted"/>
<organism evidence="1 2">
    <name type="scientific">Chiloscyllium punctatum</name>
    <name type="common">Brownbanded bambooshark</name>
    <name type="synonym">Hemiscyllium punctatum</name>
    <dbReference type="NCBI Taxonomy" id="137246"/>
    <lineage>
        <taxon>Eukaryota</taxon>
        <taxon>Metazoa</taxon>
        <taxon>Chordata</taxon>
        <taxon>Craniata</taxon>
        <taxon>Vertebrata</taxon>
        <taxon>Chondrichthyes</taxon>
        <taxon>Elasmobranchii</taxon>
        <taxon>Galeomorphii</taxon>
        <taxon>Galeoidea</taxon>
        <taxon>Orectolobiformes</taxon>
        <taxon>Hemiscylliidae</taxon>
        <taxon>Chiloscyllium</taxon>
    </lineage>
</organism>
<sequence>PNSTIMKFLVKCEDYQLFQFTKFFWDRLEQAIKDCVDGLSSLLTYERIFSGQEHQVSRRVLESFKILGN</sequence>
<gene>
    <name evidence="1" type="ORF">chiPu_0027931</name>
</gene>
<dbReference type="EMBL" id="BEZZ01118059">
    <property type="protein sequence ID" value="GCC43714.1"/>
    <property type="molecule type" value="Genomic_DNA"/>
</dbReference>
<accession>A0A401TM54</accession>
<evidence type="ECO:0000313" key="2">
    <source>
        <dbReference type="Proteomes" id="UP000287033"/>
    </source>
</evidence>
<dbReference type="Proteomes" id="UP000287033">
    <property type="component" value="Unassembled WGS sequence"/>
</dbReference>
<keyword evidence="2" id="KW-1185">Reference proteome</keyword>
<dbReference type="STRING" id="137246.A0A401TM54"/>
<protein>
    <submittedName>
        <fullName evidence="1">Uncharacterized protein</fullName>
    </submittedName>
</protein>
<name>A0A401TM54_CHIPU</name>